<dbReference type="InterPro" id="IPR050345">
    <property type="entry name" value="Aliph_Amidase/BUP"/>
</dbReference>
<proteinExistence type="predicted"/>
<dbReference type="SUPFAM" id="SSF56317">
    <property type="entry name" value="Carbon-nitrogen hydrolase"/>
    <property type="match status" value="1"/>
</dbReference>
<keyword evidence="4" id="KW-1185">Reference proteome</keyword>
<dbReference type="Pfam" id="PF00795">
    <property type="entry name" value="CN_hydrolase"/>
    <property type="match status" value="1"/>
</dbReference>
<dbReference type="GO" id="GO:0016811">
    <property type="term" value="F:hydrolase activity, acting on carbon-nitrogen (but not peptide) bonds, in linear amides"/>
    <property type="evidence" value="ECO:0007669"/>
    <property type="project" value="TreeGrafter"/>
</dbReference>
<name>A0A014NLB4_9BURK</name>
<dbReference type="PATRIC" id="fig|1457173.3.peg.1892"/>
<dbReference type="Proteomes" id="UP000020766">
    <property type="component" value="Unassembled WGS sequence"/>
</dbReference>
<evidence type="ECO:0000256" key="1">
    <source>
        <dbReference type="ARBA" id="ARBA00022801"/>
    </source>
</evidence>
<dbReference type="PANTHER" id="PTHR43674">
    <property type="entry name" value="NITRILASE C965.09-RELATED"/>
    <property type="match status" value="1"/>
</dbReference>
<evidence type="ECO:0000313" key="3">
    <source>
        <dbReference type="EMBL" id="EXU80228.1"/>
    </source>
</evidence>
<dbReference type="PANTHER" id="PTHR43674:SF12">
    <property type="entry name" value="NITRILASE C965.09-RELATED"/>
    <property type="match status" value="1"/>
</dbReference>
<dbReference type="Gene3D" id="3.60.110.10">
    <property type="entry name" value="Carbon-nitrogen hydrolase"/>
    <property type="match status" value="1"/>
</dbReference>
<sequence length="319" mass="35406">MTRIVNVALGQLGPVQKADSRASVVRRLCAMMREAHSLGADVIVYPELALTTFFPRWYIEDVAELHRYYERSMPNADTQPLFDLARTLGIGFYLGYAELAEEGAALVQYNTAILVDRTGSIVGKYRKIHVPGHFEHEPWRQFQHLEKRYFTPGKSFDVYQAFGGTVGMALCNDRRWAESYRVMALQGAEMIFIGYNTPVHNAPAPQHDDLSLFHNQLSVQAGAYQNGCWVASVAKGGVEEGVDSIAGSLLVAPSGEVVARCVTKGDEVVLGRADLDFCAVYKRTTFNFDLHRHPECYGLITQKKGETLAADGTPWSASH</sequence>
<dbReference type="InterPro" id="IPR003010">
    <property type="entry name" value="C-N_Hydrolase"/>
</dbReference>
<evidence type="ECO:0000313" key="4">
    <source>
        <dbReference type="Proteomes" id="UP000020766"/>
    </source>
</evidence>
<accession>A0A014NLB4</accession>
<dbReference type="AlphaFoldDB" id="A0A014NLB4"/>
<dbReference type="CDD" id="cd07569">
    <property type="entry name" value="DCase"/>
    <property type="match status" value="1"/>
</dbReference>
<feature type="domain" description="CN hydrolase" evidence="2">
    <location>
        <begin position="5"/>
        <end position="277"/>
    </location>
</feature>
<comment type="caution">
    <text evidence="3">The sequence shown here is derived from an EMBL/GenBank/DDBJ whole genome shotgun (WGS) entry which is preliminary data.</text>
</comment>
<reference evidence="3 4" key="1">
    <citation type="submission" date="2014-01" db="EMBL/GenBank/DDBJ databases">
        <title>Interspecies Systems Biology Uncovers Metabolites Affecting C. elegans Gene Expression and Life History Traits.</title>
        <authorList>
            <person name="Watson E."/>
            <person name="Macneil L.T."/>
            <person name="Ritter A.D."/>
            <person name="Yilmaz L.S."/>
            <person name="Rosebrock A.P."/>
            <person name="Caudy A.A."/>
            <person name="Walhout A.J."/>
        </authorList>
    </citation>
    <scope>NUCLEOTIDE SEQUENCE [LARGE SCALE GENOMIC DNA]</scope>
    <source>
        <strain evidence="3 4">DA1877</strain>
    </source>
</reference>
<dbReference type="RefSeq" id="WP_043383181.1">
    <property type="nucleotide sequence ID" value="NZ_JBOK01000009.1"/>
</dbReference>
<dbReference type="EMBL" id="JBOK01000009">
    <property type="protein sequence ID" value="EXU80228.1"/>
    <property type="molecule type" value="Genomic_DNA"/>
</dbReference>
<protein>
    <submittedName>
        <fullName evidence="3">N-carbamoyl-D-amino acid hydrolase</fullName>
    </submittedName>
</protein>
<evidence type="ECO:0000259" key="2">
    <source>
        <dbReference type="PROSITE" id="PS50263"/>
    </source>
</evidence>
<gene>
    <name evidence="3" type="ORF">AX13_18225</name>
</gene>
<keyword evidence="1 3" id="KW-0378">Hydrolase</keyword>
<dbReference type="PROSITE" id="PS50263">
    <property type="entry name" value="CN_HYDROLASE"/>
    <property type="match status" value="1"/>
</dbReference>
<dbReference type="InterPro" id="IPR036526">
    <property type="entry name" value="C-N_Hydrolase_sf"/>
</dbReference>
<organism evidence="3 4">
    <name type="scientific">Comamonas aquatica DA1877</name>
    <dbReference type="NCBI Taxonomy" id="1457173"/>
    <lineage>
        <taxon>Bacteria</taxon>
        <taxon>Pseudomonadati</taxon>
        <taxon>Pseudomonadota</taxon>
        <taxon>Betaproteobacteria</taxon>
        <taxon>Burkholderiales</taxon>
        <taxon>Comamonadaceae</taxon>
        <taxon>Comamonas</taxon>
    </lineage>
</organism>